<dbReference type="Proteomes" id="UP000295023">
    <property type="component" value="Unassembled WGS sequence"/>
</dbReference>
<name>A0A4R4DWX8_9PROT</name>
<dbReference type="PROSITE" id="PS50109">
    <property type="entry name" value="HIS_KIN"/>
    <property type="match status" value="1"/>
</dbReference>
<protein>
    <recommendedName>
        <fullName evidence="2">histidine kinase</fullName>
        <ecNumber evidence="2">2.7.13.3</ecNumber>
    </recommendedName>
</protein>
<evidence type="ECO:0000256" key="1">
    <source>
        <dbReference type="ARBA" id="ARBA00000085"/>
    </source>
</evidence>
<dbReference type="OrthoDB" id="7283279at2"/>
<dbReference type="PRINTS" id="PR00344">
    <property type="entry name" value="BCTRLSENSOR"/>
</dbReference>
<dbReference type="SUPFAM" id="SSF55874">
    <property type="entry name" value="ATPase domain of HSP90 chaperone/DNA topoisomerase II/histidine kinase"/>
    <property type="match status" value="1"/>
</dbReference>
<organism evidence="4 5">
    <name type="scientific">Roseicella aquatilis</name>
    <dbReference type="NCBI Taxonomy" id="2527868"/>
    <lineage>
        <taxon>Bacteria</taxon>
        <taxon>Pseudomonadati</taxon>
        <taxon>Pseudomonadota</taxon>
        <taxon>Alphaproteobacteria</taxon>
        <taxon>Acetobacterales</taxon>
        <taxon>Roseomonadaceae</taxon>
        <taxon>Roseicella</taxon>
    </lineage>
</organism>
<dbReference type="InterPro" id="IPR005467">
    <property type="entry name" value="His_kinase_dom"/>
</dbReference>
<comment type="caution">
    <text evidence="4">The sequence shown here is derived from an EMBL/GenBank/DDBJ whole genome shotgun (WGS) entry which is preliminary data.</text>
</comment>
<gene>
    <name evidence="4" type="ORF">EXY23_02810</name>
</gene>
<evidence type="ECO:0000313" key="5">
    <source>
        <dbReference type="Proteomes" id="UP000295023"/>
    </source>
</evidence>
<dbReference type="RefSeq" id="WP_132284323.1">
    <property type="nucleotide sequence ID" value="NZ_SKBM01000002.1"/>
</dbReference>
<keyword evidence="4" id="KW-0547">Nucleotide-binding</keyword>
<dbReference type="Gene3D" id="3.30.565.10">
    <property type="entry name" value="Histidine kinase-like ATPase, C-terminal domain"/>
    <property type="match status" value="1"/>
</dbReference>
<proteinExistence type="predicted"/>
<comment type="catalytic activity">
    <reaction evidence="1">
        <text>ATP + protein L-histidine = ADP + protein N-phospho-L-histidine.</text>
        <dbReference type="EC" id="2.7.13.3"/>
    </reaction>
</comment>
<sequence length="114" mass="11475">MAAGGGFAGLILRADRRALTQLLTRAARMTREGEAIDLRPVLTEEAVAIVVEDEGTGLPAADLAPGAVAGTRGFGLALARSLAGAHGGSPPLEALPGVGARTRITLPRGRLLSG</sequence>
<dbReference type="Pfam" id="PF02518">
    <property type="entry name" value="HATPase_c"/>
    <property type="match status" value="1"/>
</dbReference>
<keyword evidence="4" id="KW-0067">ATP-binding</keyword>
<evidence type="ECO:0000256" key="2">
    <source>
        <dbReference type="ARBA" id="ARBA00012438"/>
    </source>
</evidence>
<dbReference type="EMBL" id="SKBM01000002">
    <property type="protein sequence ID" value="TCZ66031.1"/>
    <property type="molecule type" value="Genomic_DNA"/>
</dbReference>
<dbReference type="InterPro" id="IPR004358">
    <property type="entry name" value="Sig_transdc_His_kin-like_C"/>
</dbReference>
<dbReference type="GO" id="GO:0005524">
    <property type="term" value="F:ATP binding"/>
    <property type="evidence" value="ECO:0007669"/>
    <property type="project" value="UniProtKB-KW"/>
</dbReference>
<dbReference type="AlphaFoldDB" id="A0A4R4DWX8"/>
<evidence type="ECO:0000259" key="3">
    <source>
        <dbReference type="PROSITE" id="PS50109"/>
    </source>
</evidence>
<dbReference type="InterPro" id="IPR036890">
    <property type="entry name" value="HATPase_C_sf"/>
</dbReference>
<keyword evidence="5" id="KW-1185">Reference proteome</keyword>
<dbReference type="InterPro" id="IPR003594">
    <property type="entry name" value="HATPase_dom"/>
</dbReference>
<dbReference type="GO" id="GO:0004673">
    <property type="term" value="F:protein histidine kinase activity"/>
    <property type="evidence" value="ECO:0007669"/>
    <property type="project" value="UniProtKB-EC"/>
</dbReference>
<feature type="domain" description="Histidine kinase" evidence="3">
    <location>
        <begin position="16"/>
        <end position="110"/>
    </location>
</feature>
<reference evidence="4 5" key="1">
    <citation type="submission" date="2019-03" db="EMBL/GenBank/DDBJ databases">
        <title>Paracraurococcus aquatilis NE82 genome sequence.</title>
        <authorList>
            <person name="Zhao Y."/>
            <person name="Du Z."/>
        </authorList>
    </citation>
    <scope>NUCLEOTIDE SEQUENCE [LARGE SCALE GENOMIC DNA]</scope>
    <source>
        <strain evidence="4 5">NE82</strain>
    </source>
</reference>
<evidence type="ECO:0000313" key="4">
    <source>
        <dbReference type="EMBL" id="TCZ66031.1"/>
    </source>
</evidence>
<dbReference type="EC" id="2.7.13.3" evidence="2"/>
<accession>A0A4R4DWX8</accession>